<dbReference type="EMBL" id="JACSDZ010000023">
    <property type="protein sequence ID" value="KAF7380327.1"/>
    <property type="molecule type" value="Genomic_DNA"/>
</dbReference>
<dbReference type="Proteomes" id="UP000617340">
    <property type="component" value="Unassembled WGS sequence"/>
</dbReference>
<proteinExistence type="predicted"/>
<dbReference type="AlphaFoldDB" id="A0A834MPA8"/>
<keyword evidence="3" id="KW-1185">Reference proteome</keyword>
<sequence length="96" mass="10513">MNTSYQRTSDKTVGHSFGGCGTGNKPDSALRYIFATFIQHTSRKLGDTIDCMRKSSIKGRPTMNAGSSSMKSRNESESCLPCNRIKAAATIKKFIE</sequence>
<organism evidence="2 3">
    <name type="scientific">Vespula germanica</name>
    <name type="common">German yellow jacket</name>
    <name type="synonym">Paravespula germanica</name>
    <dbReference type="NCBI Taxonomy" id="30212"/>
    <lineage>
        <taxon>Eukaryota</taxon>
        <taxon>Metazoa</taxon>
        <taxon>Ecdysozoa</taxon>
        <taxon>Arthropoda</taxon>
        <taxon>Hexapoda</taxon>
        <taxon>Insecta</taxon>
        <taxon>Pterygota</taxon>
        <taxon>Neoptera</taxon>
        <taxon>Endopterygota</taxon>
        <taxon>Hymenoptera</taxon>
        <taxon>Apocrita</taxon>
        <taxon>Aculeata</taxon>
        <taxon>Vespoidea</taxon>
        <taxon>Vespidae</taxon>
        <taxon>Vespinae</taxon>
        <taxon>Vespula</taxon>
    </lineage>
</organism>
<protein>
    <submittedName>
        <fullName evidence="2">Uncharacterized protein</fullName>
    </submittedName>
</protein>
<evidence type="ECO:0000313" key="3">
    <source>
        <dbReference type="Proteomes" id="UP000617340"/>
    </source>
</evidence>
<evidence type="ECO:0000256" key="1">
    <source>
        <dbReference type="SAM" id="MobiDB-lite"/>
    </source>
</evidence>
<accession>A0A834MPA8</accession>
<feature type="region of interest" description="Disordered" evidence="1">
    <location>
        <begin position="56"/>
        <end position="76"/>
    </location>
</feature>
<evidence type="ECO:0000313" key="2">
    <source>
        <dbReference type="EMBL" id="KAF7380327.1"/>
    </source>
</evidence>
<reference evidence="2" key="1">
    <citation type="journal article" date="2020" name="G3 (Bethesda)">
        <title>High-Quality Assemblies for Three Invasive Social Wasps from the &lt;i&gt;Vespula&lt;/i&gt; Genus.</title>
        <authorList>
            <person name="Harrop T.W.R."/>
            <person name="Guhlin J."/>
            <person name="McLaughlin G.M."/>
            <person name="Permina E."/>
            <person name="Stockwell P."/>
            <person name="Gilligan J."/>
            <person name="Le Lec M.F."/>
            <person name="Gruber M.A.M."/>
            <person name="Quinn O."/>
            <person name="Lovegrove M."/>
            <person name="Duncan E.J."/>
            <person name="Remnant E.J."/>
            <person name="Van Eeckhoven J."/>
            <person name="Graham B."/>
            <person name="Knapp R.A."/>
            <person name="Langford K.W."/>
            <person name="Kronenberg Z."/>
            <person name="Press M.O."/>
            <person name="Eacker S.M."/>
            <person name="Wilson-Rankin E.E."/>
            <person name="Purcell J."/>
            <person name="Lester P.J."/>
            <person name="Dearden P.K."/>
        </authorList>
    </citation>
    <scope>NUCLEOTIDE SEQUENCE</scope>
    <source>
        <strain evidence="2">Linc-1</strain>
    </source>
</reference>
<comment type="caution">
    <text evidence="2">The sequence shown here is derived from an EMBL/GenBank/DDBJ whole genome shotgun (WGS) entry which is preliminary data.</text>
</comment>
<gene>
    <name evidence="2" type="ORF">HZH68_016192</name>
</gene>
<name>A0A834MPA8_VESGE</name>